<dbReference type="Proteomes" id="UP000199041">
    <property type="component" value="Unassembled WGS sequence"/>
</dbReference>
<accession>A0A1H4CZN8</accession>
<keyword evidence="3" id="KW-1185">Reference proteome</keyword>
<organism evidence="2 3">
    <name type="scientific">Arachidicoccus rhizosphaerae</name>
    <dbReference type="NCBI Taxonomy" id="551991"/>
    <lineage>
        <taxon>Bacteria</taxon>
        <taxon>Pseudomonadati</taxon>
        <taxon>Bacteroidota</taxon>
        <taxon>Chitinophagia</taxon>
        <taxon>Chitinophagales</taxon>
        <taxon>Chitinophagaceae</taxon>
        <taxon>Arachidicoccus</taxon>
    </lineage>
</organism>
<dbReference type="AlphaFoldDB" id="A0A1H4CZN8"/>
<dbReference type="InterPro" id="IPR005625">
    <property type="entry name" value="PepSY-ass_TM"/>
</dbReference>
<feature type="transmembrane region" description="Helical" evidence="1">
    <location>
        <begin position="486"/>
        <end position="506"/>
    </location>
</feature>
<gene>
    <name evidence="2" type="ORF">SAMN05192529_14013</name>
</gene>
<dbReference type="PANTHER" id="PTHR34219">
    <property type="entry name" value="IRON-REGULATED INNER MEMBRANE PROTEIN-RELATED"/>
    <property type="match status" value="1"/>
</dbReference>
<dbReference type="OrthoDB" id="9806195at2"/>
<proteinExistence type="predicted"/>
<evidence type="ECO:0000313" key="3">
    <source>
        <dbReference type="Proteomes" id="UP000199041"/>
    </source>
</evidence>
<keyword evidence="1" id="KW-0812">Transmembrane</keyword>
<dbReference type="PANTHER" id="PTHR34219:SF3">
    <property type="entry name" value="BLL7967 PROTEIN"/>
    <property type="match status" value="1"/>
</dbReference>
<dbReference type="EMBL" id="FNQY01000040">
    <property type="protein sequence ID" value="SEA65827.1"/>
    <property type="molecule type" value="Genomic_DNA"/>
</dbReference>
<protein>
    <submittedName>
        <fullName evidence="2">PepSY-associated TM region</fullName>
    </submittedName>
</protein>
<name>A0A1H4CZN8_9BACT</name>
<dbReference type="Pfam" id="PF03929">
    <property type="entry name" value="PepSY_TM"/>
    <property type="match status" value="1"/>
</dbReference>
<feature type="transmembrane region" description="Helical" evidence="1">
    <location>
        <begin position="214"/>
        <end position="240"/>
    </location>
</feature>
<dbReference type="RefSeq" id="WP_139188215.1">
    <property type="nucleotide sequence ID" value="NZ_FNQY01000040.1"/>
</dbReference>
<feature type="transmembrane region" description="Helical" evidence="1">
    <location>
        <begin position="261"/>
        <end position="282"/>
    </location>
</feature>
<dbReference type="STRING" id="551991.SAMN05192529_14013"/>
<evidence type="ECO:0000256" key="1">
    <source>
        <dbReference type="SAM" id="Phobius"/>
    </source>
</evidence>
<keyword evidence="1" id="KW-1133">Transmembrane helix</keyword>
<evidence type="ECO:0000313" key="2">
    <source>
        <dbReference type="EMBL" id="SEA65827.1"/>
    </source>
</evidence>
<feature type="transmembrane region" description="Helical" evidence="1">
    <location>
        <begin position="12"/>
        <end position="30"/>
    </location>
</feature>
<keyword evidence="1" id="KW-0472">Membrane</keyword>
<sequence>MQLKKLYRLHRCLSIFIGIPMLLWAVSGLMHPLMTSVRPHIATQASPSTPIPVSLIQKAIPVKQLLLKVEINKTTGIRIIQLDSIWYYQVLQTVNGQNNKQTDVRYFNLQTGVELKNGDQHYAVFLARHFLSAQPADHSPAVLSVREIKNFTDEYSYVNRLLPVWQVQFAREDQIGIYVDTRSGSFAFAIDNNRRNFNRFFGWFHTWSWMDRMAVLKAVIIGLILLLALTTAGLGIYLSFKTKAAKATKNKLVRARKLHRVTAIFGAVFFLSWAFSGLVHAVQNARTPFYIQAIGDPVMKTAALPDNLNDLINQQFLSGPLTFLRLFSINGQFLIKTNRTQPGSAAKDLMVARSVSPGANQFFRIYCSKNALHTGILEAVPEKQIASDLAGRIFWQNKESAISPDTSTFNLDYLTHFTEQYNFSDKILPVWQISKKSAGSNPVFIDVNTCSLVKKADHFKQTDALIFAFFHKHEFMSWAGKSAKDASTIIGVLMLISVIVIGYRLFFIRQKRSKN</sequence>
<reference evidence="2 3" key="1">
    <citation type="submission" date="2016-10" db="EMBL/GenBank/DDBJ databases">
        <authorList>
            <person name="de Groot N.N."/>
        </authorList>
    </citation>
    <scope>NUCLEOTIDE SEQUENCE [LARGE SCALE GENOMIC DNA]</scope>
    <source>
        <strain evidence="2 3">Vu-144</strain>
    </source>
</reference>